<feature type="domain" description="GST C-terminal" evidence="3">
    <location>
        <begin position="90"/>
        <end position="213"/>
    </location>
</feature>
<dbReference type="PROSITE" id="PS50405">
    <property type="entry name" value="GST_CTER"/>
    <property type="match status" value="1"/>
</dbReference>
<dbReference type="PANTHER" id="PTHR44051:SF19">
    <property type="entry name" value="DISULFIDE-BOND OXIDOREDUCTASE YFCG"/>
    <property type="match status" value="1"/>
</dbReference>
<keyword evidence="5" id="KW-1185">Reference proteome</keyword>
<sequence length="215" mass="24983">MIDLYYWTTPNGHKVSLFLEEAGLPYRLHPININRDEQFQPHFLKISPNNRIPAIVDQEPADGGEPLSLFESGAILLYLAEKTGRFIPQDLRGRQECLQWLFWQMGGLGPMAGQNHHFNRFAPEKLPYAIQRYVKETARLYGVLDKRLADRAFVAGEHYSIADMAIYPWIDRHPWQDQNLDDFPHLKRWYQTIKARPATVRAYALVDQVNPPAKN</sequence>
<dbReference type="Gene3D" id="1.20.1050.10">
    <property type="match status" value="1"/>
</dbReference>
<dbReference type="InterPro" id="IPR036282">
    <property type="entry name" value="Glutathione-S-Trfase_C_sf"/>
</dbReference>
<name>A0AAD1BY18_METFU</name>
<dbReference type="SFLD" id="SFLDG00358">
    <property type="entry name" value="Main_(cytGST)"/>
    <property type="match status" value="1"/>
</dbReference>
<dbReference type="Gene3D" id="3.40.30.10">
    <property type="entry name" value="Glutaredoxin"/>
    <property type="match status" value="1"/>
</dbReference>
<dbReference type="SUPFAM" id="SSF47616">
    <property type="entry name" value="GST C-terminal domain-like"/>
    <property type="match status" value="1"/>
</dbReference>
<dbReference type="RefSeq" id="WP_003452619.1">
    <property type="nucleotide sequence ID" value="NZ_AJMR01000176.1"/>
</dbReference>
<evidence type="ECO:0000256" key="1">
    <source>
        <dbReference type="RuleBase" id="RU003494"/>
    </source>
</evidence>
<dbReference type="CDD" id="cd10291">
    <property type="entry name" value="GST_C_YfcG_like"/>
    <property type="match status" value="1"/>
</dbReference>
<dbReference type="PROSITE" id="PS50404">
    <property type="entry name" value="GST_NTER"/>
    <property type="match status" value="1"/>
</dbReference>
<protein>
    <submittedName>
        <fullName evidence="4">Glutathione S-transferase</fullName>
    </submittedName>
</protein>
<dbReference type="InterPro" id="IPR004045">
    <property type="entry name" value="Glutathione_S-Trfase_N"/>
</dbReference>
<dbReference type="EMBL" id="AP014862">
    <property type="protein sequence ID" value="BAU73373.1"/>
    <property type="molecule type" value="Genomic_DNA"/>
</dbReference>
<comment type="similarity">
    <text evidence="1">Belongs to the GST superfamily.</text>
</comment>
<dbReference type="PANTHER" id="PTHR44051">
    <property type="entry name" value="GLUTATHIONE S-TRANSFERASE-RELATED"/>
    <property type="match status" value="1"/>
</dbReference>
<dbReference type="Pfam" id="PF00043">
    <property type="entry name" value="GST_C"/>
    <property type="match status" value="1"/>
</dbReference>
<dbReference type="InterPro" id="IPR010987">
    <property type="entry name" value="Glutathione-S-Trfase_C-like"/>
</dbReference>
<dbReference type="CDD" id="cd03048">
    <property type="entry name" value="GST_N_Ure2p_like"/>
    <property type="match status" value="1"/>
</dbReference>
<dbReference type="InterPro" id="IPR040079">
    <property type="entry name" value="Glutathione_S-Trfase"/>
</dbReference>
<dbReference type="SUPFAM" id="SSF52833">
    <property type="entry name" value="Thioredoxin-like"/>
    <property type="match status" value="1"/>
</dbReference>
<dbReference type="KEGG" id="pfuw:KF707C_16850"/>
<dbReference type="AlphaFoldDB" id="A0AAD1BY18"/>
<reference evidence="5" key="1">
    <citation type="submission" date="2015-05" db="EMBL/GenBank/DDBJ databases">
        <title>Draft genome sequencing of a biphenyl-degrading bacterium, Pseudomonas balearica KF707 (=NBRC110670).</title>
        <authorList>
            <person name="Kimura N."/>
            <person name="Hirose J."/>
            <person name="Watanabe T."/>
            <person name="Suenaga H."/>
            <person name="Fujihara H."/>
            <person name="Noguchi M."/>
            <person name="Hashimoto M."/>
            <person name="Shimodaira J."/>
            <person name="Tsuchikane K."/>
            <person name="Hosoyama A."/>
            <person name="Yamazoe A."/>
            <person name="Fujita N."/>
            <person name="Furukawa K."/>
        </authorList>
    </citation>
    <scope>NUCLEOTIDE SEQUENCE [LARGE SCALE GENOMIC DNA]</scope>
    <source>
        <strain evidence="5">DSM 10086 / NBRC 110670 / KF707</strain>
    </source>
</reference>
<feature type="domain" description="GST N-terminal" evidence="2">
    <location>
        <begin position="1"/>
        <end position="87"/>
    </location>
</feature>
<gene>
    <name evidence="4" type="ORF">KF707C_16850</name>
</gene>
<accession>A0AAD1BY18</accession>
<evidence type="ECO:0000259" key="3">
    <source>
        <dbReference type="PROSITE" id="PS50405"/>
    </source>
</evidence>
<dbReference type="InterPro" id="IPR036249">
    <property type="entry name" value="Thioredoxin-like_sf"/>
</dbReference>
<dbReference type="Proteomes" id="UP000218554">
    <property type="component" value="Chromosome"/>
</dbReference>
<evidence type="ECO:0000313" key="4">
    <source>
        <dbReference type="EMBL" id="BAU73373.1"/>
    </source>
</evidence>
<dbReference type="FunFam" id="3.40.30.10:FF:000046">
    <property type="entry name" value="GSH-dependent disulfide bond oxidoreductase"/>
    <property type="match status" value="1"/>
</dbReference>
<reference evidence="4 5" key="2">
    <citation type="journal article" date="2017" name="Int. J. Syst. Evol. Microbiol.">
        <title>Pseudomonas furukawaii sp. nov., a polychlorinated biphenyl-degrading bacterium isolated from biphenyl-contaminated soil in Japan.</title>
        <authorList>
            <person name="Kimura N."/>
            <person name="Watanabe T."/>
            <person name="Suenaga H."/>
            <person name="Fujihara H."/>
            <person name="Futagami T."/>
            <person name="Goto M."/>
            <person name="Hanada S."/>
            <person name="Hirose J."/>
        </authorList>
    </citation>
    <scope>NUCLEOTIDE SEQUENCE [LARGE SCALE GENOMIC DNA]</scope>
    <source>
        <strain evidence="5">DSM 10086 / NBRC 110670 / KF707</strain>
    </source>
</reference>
<dbReference type="SFLD" id="SFLDS00019">
    <property type="entry name" value="Glutathione_Transferase_(cytos"/>
    <property type="match status" value="1"/>
</dbReference>
<dbReference type="Pfam" id="PF02798">
    <property type="entry name" value="GST_N"/>
    <property type="match status" value="1"/>
</dbReference>
<proteinExistence type="inferred from homology"/>
<evidence type="ECO:0000259" key="2">
    <source>
        <dbReference type="PROSITE" id="PS50404"/>
    </source>
</evidence>
<dbReference type="InterPro" id="IPR004046">
    <property type="entry name" value="GST_C"/>
</dbReference>
<evidence type="ECO:0000313" key="5">
    <source>
        <dbReference type="Proteomes" id="UP000218554"/>
    </source>
</evidence>
<organism evidence="4 5">
    <name type="scientific">Metapseudomonas furukawaii</name>
    <name type="common">Pseudomonas furukawaii</name>
    <dbReference type="NCBI Taxonomy" id="1149133"/>
    <lineage>
        <taxon>Bacteria</taxon>
        <taxon>Pseudomonadati</taxon>
        <taxon>Pseudomonadota</taxon>
        <taxon>Gammaproteobacteria</taxon>
        <taxon>Pseudomonadales</taxon>
        <taxon>Pseudomonadaceae</taxon>
        <taxon>Metapseudomonas</taxon>
    </lineage>
</organism>
<dbReference type="SFLD" id="SFLDG01151">
    <property type="entry name" value="Main.2:_Nu-like"/>
    <property type="match status" value="1"/>
</dbReference>